<evidence type="ECO:0000313" key="2">
    <source>
        <dbReference type="EMBL" id="SDM10778.1"/>
    </source>
</evidence>
<dbReference type="RefSeq" id="WP_143024059.1">
    <property type="nucleotide sequence ID" value="NZ_FNHG01000005.1"/>
</dbReference>
<dbReference type="AlphaFoldDB" id="A0A1G9QIA6"/>
<reference evidence="2 3" key="1">
    <citation type="submission" date="2016-10" db="EMBL/GenBank/DDBJ databases">
        <authorList>
            <person name="de Groot N.N."/>
        </authorList>
    </citation>
    <scope>NUCLEOTIDE SEQUENCE [LARGE SCALE GENOMIC DNA]</scope>
    <source>
        <strain evidence="2 3">DSM 16077</strain>
    </source>
</reference>
<keyword evidence="3" id="KW-1185">Reference proteome</keyword>
<feature type="chain" id="PRO_5011557984" evidence="1">
    <location>
        <begin position="21"/>
        <end position="190"/>
    </location>
</feature>
<organism evidence="2 3">
    <name type="scientific">Maricaulis salignorans</name>
    <dbReference type="NCBI Taxonomy" id="144026"/>
    <lineage>
        <taxon>Bacteria</taxon>
        <taxon>Pseudomonadati</taxon>
        <taxon>Pseudomonadota</taxon>
        <taxon>Alphaproteobacteria</taxon>
        <taxon>Maricaulales</taxon>
        <taxon>Maricaulaceae</taxon>
        <taxon>Maricaulis</taxon>
    </lineage>
</organism>
<evidence type="ECO:0000313" key="3">
    <source>
        <dbReference type="Proteomes" id="UP000199759"/>
    </source>
</evidence>
<keyword evidence="1" id="KW-0732">Signal</keyword>
<accession>A0A1G9QIA6</accession>
<proteinExistence type="predicted"/>
<dbReference type="OrthoDB" id="9914813at2"/>
<dbReference type="Proteomes" id="UP000199759">
    <property type="component" value="Unassembled WGS sequence"/>
</dbReference>
<evidence type="ECO:0000256" key="1">
    <source>
        <dbReference type="SAM" id="SignalP"/>
    </source>
</evidence>
<feature type="signal peptide" evidence="1">
    <location>
        <begin position="1"/>
        <end position="20"/>
    </location>
</feature>
<dbReference type="EMBL" id="FNHG01000005">
    <property type="protein sequence ID" value="SDM10778.1"/>
    <property type="molecule type" value="Genomic_DNA"/>
</dbReference>
<protein>
    <submittedName>
        <fullName evidence="2">Uncharacterized protein</fullName>
    </submittedName>
</protein>
<dbReference type="STRING" id="144026.SAMN04488568_10533"/>
<sequence length="190" mass="21520">MMRSLLVLSLLAVGASAAGAQDQAQPQTRTNLPTLRNPAILRQLTAEQDPEVEDNPSDAPVLNQRTLELYREAQEAEQRQAAGPRPRYYEVECNTVTELRIDVSDLRITCDRNDPYGQDFYILWLDMDPFPAQDAGTNEERRWRAERLVEAVNMTRNDPGANLTLMIGPLELNGGFPVRDINGYKIRYTD</sequence>
<gene>
    <name evidence="2" type="ORF">SAMN04488568_10533</name>
</gene>
<name>A0A1G9QIA6_9PROT</name>